<dbReference type="SUPFAM" id="SSF47370">
    <property type="entry name" value="Bromodomain"/>
    <property type="match status" value="1"/>
</dbReference>
<sequence length="671" mass="73522">MSTTAEWTLLEKLMLAQAVYKLGEEDWVQIASNLNQNSLLNRQPDFFNKEHCSQEYTRLLENLGIEKSSTSTTDETSLQQKERPVVKLAKQLYTQRVSELKRDLEETNAKYSTLTHEIEEIRAGKWDDRLLAKAGHQESTSAPSNTTSPTRDNDTIMQEADTTATTTVKAEPMDTVPPSINKEQEIKQEPSESTPIATTSESSVIQQPSSAESISEVPQNTSTTEKIVEGTDANAEVPTSIPSPSAISTTQVSLSTSPPKTTTISAAEDHPSPSPKPSSPSQPAEQPIDNTTTTQPPTSPKVQQPDGDTRQETANVPSMVLAPTPKEALSAEPHMTTHPTLPVQMEPRPPSGQPGSEDSFHSAEELDAQQPATTTTTSVQETPSSPEKPSSSNVPIEQEDNTTIQSTPVEENVNMNLKRKADEDISGDEQVKRPRMDNQSASVTQPDITEPTISNLVTQESKPTPGESPEEEQQRRHDSPTPSPAAAQTPASNAKSPEAPPSSILADTESVTGSESNAPTPTASTGSVATRKSKDEQRQQKSWQKNINLLWREIANHKNGAVFMNPIKEATAPLYYQIIKHPMDLKAIKNRIREGAIKSTLEFERDVVLMLANSLMYNREGTEMYQMALEMLEDVSEQIKLFKTADSNSPPTSHTRKASTIAKDRRKSMAD</sequence>
<feature type="compositionally biased region" description="Polar residues" evidence="4">
    <location>
        <begin position="251"/>
        <end position="265"/>
    </location>
</feature>
<feature type="compositionally biased region" description="Low complexity" evidence="4">
    <location>
        <begin position="368"/>
        <end position="392"/>
    </location>
</feature>
<dbReference type="CDD" id="cd00167">
    <property type="entry name" value="SANT"/>
    <property type="match status" value="1"/>
</dbReference>
<feature type="compositionally biased region" description="Basic and acidic residues" evidence="4">
    <location>
        <begin position="419"/>
        <end position="436"/>
    </location>
</feature>
<feature type="compositionally biased region" description="Low complexity" evidence="4">
    <location>
        <begin position="238"/>
        <end position="250"/>
    </location>
</feature>
<dbReference type="InterPro" id="IPR001005">
    <property type="entry name" value="SANT/Myb"/>
</dbReference>
<accession>A0A077WNT8</accession>
<feature type="region of interest" description="Disordered" evidence="4">
    <location>
        <begin position="134"/>
        <end position="542"/>
    </location>
</feature>
<dbReference type="InterPro" id="IPR036427">
    <property type="entry name" value="Bromodomain-like_sf"/>
</dbReference>
<dbReference type="GO" id="GO:0006325">
    <property type="term" value="P:chromatin organization"/>
    <property type="evidence" value="ECO:0007669"/>
    <property type="project" value="UniProtKB-ARBA"/>
</dbReference>
<keyword evidence="3" id="KW-0175">Coiled coil</keyword>
<dbReference type="EMBL" id="LK023327">
    <property type="protein sequence ID" value="CDS08764.1"/>
    <property type="molecule type" value="Genomic_DNA"/>
</dbReference>
<feature type="domain" description="Bromo" evidence="5">
    <location>
        <begin position="555"/>
        <end position="625"/>
    </location>
</feature>
<dbReference type="AlphaFoldDB" id="A0A077WNT8"/>
<dbReference type="PRINTS" id="PR00503">
    <property type="entry name" value="BROMODOMAIN"/>
</dbReference>
<feature type="coiled-coil region" evidence="3">
    <location>
        <begin position="90"/>
        <end position="117"/>
    </location>
</feature>
<dbReference type="GO" id="GO:0035267">
    <property type="term" value="C:NuA4 histone acetyltransferase complex"/>
    <property type="evidence" value="ECO:0007669"/>
    <property type="project" value="TreeGrafter"/>
</dbReference>
<evidence type="ECO:0000256" key="2">
    <source>
        <dbReference type="PROSITE-ProRule" id="PRU00035"/>
    </source>
</evidence>
<dbReference type="InterPro" id="IPR001487">
    <property type="entry name" value="Bromodomain"/>
</dbReference>
<evidence type="ECO:0000256" key="1">
    <source>
        <dbReference type="ARBA" id="ARBA00023117"/>
    </source>
</evidence>
<organism evidence="6">
    <name type="scientific">Lichtheimia ramosa</name>
    <dbReference type="NCBI Taxonomy" id="688394"/>
    <lineage>
        <taxon>Eukaryota</taxon>
        <taxon>Fungi</taxon>
        <taxon>Fungi incertae sedis</taxon>
        <taxon>Mucoromycota</taxon>
        <taxon>Mucoromycotina</taxon>
        <taxon>Mucoromycetes</taxon>
        <taxon>Mucorales</taxon>
        <taxon>Lichtheimiaceae</taxon>
        <taxon>Lichtheimia</taxon>
    </lineage>
</organism>
<gene>
    <name evidence="6" type="ORF">LRAMOSA10125</name>
</gene>
<dbReference type="Pfam" id="PF00439">
    <property type="entry name" value="Bromodomain"/>
    <property type="match status" value="1"/>
</dbReference>
<evidence type="ECO:0000256" key="4">
    <source>
        <dbReference type="SAM" id="MobiDB-lite"/>
    </source>
</evidence>
<reference evidence="6" key="1">
    <citation type="journal article" date="2014" name="Genome Announc.">
        <title>De novo whole-genome sequence and genome annotation of Lichtheimia ramosa.</title>
        <authorList>
            <person name="Linde J."/>
            <person name="Schwartze V."/>
            <person name="Binder U."/>
            <person name="Lass-Florl C."/>
            <person name="Voigt K."/>
            <person name="Horn F."/>
        </authorList>
    </citation>
    <scope>NUCLEOTIDE SEQUENCE</scope>
    <source>
        <strain evidence="6">JMRC FSU:6197</strain>
    </source>
</reference>
<feature type="compositionally biased region" description="Polar residues" evidence="4">
    <location>
        <begin position="282"/>
        <end position="302"/>
    </location>
</feature>
<dbReference type="PANTHER" id="PTHR15398">
    <property type="entry name" value="BROMODOMAIN-CONTAINING PROTEIN 8"/>
    <property type="match status" value="1"/>
</dbReference>
<name>A0A077WNT8_9FUNG</name>
<keyword evidence="1 2" id="KW-0103">Bromodomain</keyword>
<proteinExistence type="predicted"/>
<feature type="compositionally biased region" description="Polar residues" evidence="4">
    <location>
        <begin position="509"/>
        <end position="530"/>
    </location>
</feature>
<dbReference type="OrthoDB" id="1742084at2759"/>
<feature type="compositionally biased region" description="Low complexity" evidence="4">
    <location>
        <begin position="484"/>
        <end position="496"/>
    </location>
</feature>
<evidence type="ECO:0000313" key="6">
    <source>
        <dbReference type="EMBL" id="CDS08764.1"/>
    </source>
</evidence>
<feature type="region of interest" description="Disordered" evidence="4">
    <location>
        <begin position="644"/>
        <end position="671"/>
    </location>
</feature>
<feature type="compositionally biased region" description="Low complexity" evidence="4">
    <location>
        <begin position="139"/>
        <end position="150"/>
    </location>
</feature>
<evidence type="ECO:0000259" key="5">
    <source>
        <dbReference type="PROSITE" id="PS50014"/>
    </source>
</evidence>
<evidence type="ECO:0000256" key="3">
    <source>
        <dbReference type="SAM" id="Coils"/>
    </source>
</evidence>
<dbReference type="Gene3D" id="1.20.920.10">
    <property type="entry name" value="Bromodomain-like"/>
    <property type="match status" value="1"/>
</dbReference>
<dbReference type="SMART" id="SM00297">
    <property type="entry name" value="BROMO"/>
    <property type="match status" value="1"/>
</dbReference>
<feature type="compositionally biased region" description="Polar residues" evidence="4">
    <location>
        <begin position="437"/>
        <end position="462"/>
    </location>
</feature>
<feature type="compositionally biased region" description="Polar residues" evidence="4">
    <location>
        <begin position="401"/>
        <end position="415"/>
    </location>
</feature>
<feature type="compositionally biased region" description="Polar residues" evidence="4">
    <location>
        <begin position="191"/>
        <end position="225"/>
    </location>
</feature>
<protein>
    <recommendedName>
        <fullName evidence="5">Bromo domain-containing protein</fullName>
    </recommendedName>
</protein>
<dbReference type="PROSITE" id="PS50014">
    <property type="entry name" value="BROMODOMAIN_2"/>
    <property type="match status" value="1"/>
</dbReference>
<dbReference type="PANTHER" id="PTHR15398:SF4">
    <property type="entry name" value="BROMODOMAIN-CONTAINING PROTEIN 8 ISOFORM X1"/>
    <property type="match status" value="1"/>
</dbReference>